<reference evidence="2" key="1">
    <citation type="submission" date="2014-04" db="EMBL/GenBank/DDBJ databases">
        <title>Whole-Genome optical mapping and complete genome sequence of Sphingobacterium deserti sp. nov., a new spaces isolated from desert in the west of China.</title>
        <authorList>
            <person name="Teng C."/>
            <person name="Zhou Z."/>
            <person name="Li X."/>
            <person name="Chen M."/>
            <person name="Lin M."/>
            <person name="Wang L."/>
            <person name="Su S."/>
            <person name="Zhang C."/>
            <person name="Zhang W."/>
        </authorList>
    </citation>
    <scope>NUCLEOTIDE SEQUENCE [LARGE SCALE GENOMIC DNA]</scope>
    <source>
        <strain evidence="2">ACCC05744</strain>
    </source>
</reference>
<proteinExistence type="predicted"/>
<protein>
    <submittedName>
        <fullName evidence="1">Uncharacterized protein</fullName>
    </submittedName>
</protein>
<dbReference type="AlphaFoldDB" id="A0A0B8SYY2"/>
<accession>A0A0B8SYY2</accession>
<reference evidence="1 2" key="2">
    <citation type="journal article" date="2015" name="PLoS ONE">
        <title>Whole-Genome Optical Mapping and Finished Genome Sequence of Sphingobacterium deserti sp. nov., a New Species Isolated from the Western Desert of China.</title>
        <authorList>
            <person name="Teng C."/>
            <person name="Zhou Z."/>
            <person name="Molnar I."/>
            <person name="Li X."/>
            <person name="Tang R."/>
            <person name="Chen M."/>
            <person name="Wang L."/>
            <person name="Su S."/>
            <person name="Zhang W."/>
            <person name="Lin M."/>
        </authorList>
    </citation>
    <scope>NUCLEOTIDE SEQUENCE [LARGE SCALE GENOMIC DNA]</scope>
    <source>
        <strain evidence="2">ACCC05744</strain>
    </source>
</reference>
<organism evidence="1 2">
    <name type="scientific">Sphingobacterium deserti</name>
    <dbReference type="NCBI Taxonomy" id="1229276"/>
    <lineage>
        <taxon>Bacteria</taxon>
        <taxon>Pseudomonadati</taxon>
        <taxon>Bacteroidota</taxon>
        <taxon>Sphingobacteriia</taxon>
        <taxon>Sphingobacteriales</taxon>
        <taxon>Sphingobacteriaceae</taxon>
        <taxon>Sphingobacterium</taxon>
    </lineage>
</organism>
<name>A0A0B8SYY2_9SPHI</name>
<gene>
    <name evidence="1" type="ORF">DI53_3731</name>
</gene>
<sequence>MKITAPNDCDNSPKRRIVKDLLIDLYNGNYDNLLKNINESFVYHGVATFEQTIS</sequence>
<evidence type="ECO:0000313" key="1">
    <source>
        <dbReference type="EMBL" id="KGE12466.1"/>
    </source>
</evidence>
<keyword evidence="2" id="KW-1185">Reference proteome</keyword>
<dbReference type="STRING" id="1229276.DI53_3731"/>
<evidence type="ECO:0000313" key="2">
    <source>
        <dbReference type="Proteomes" id="UP000031802"/>
    </source>
</evidence>
<dbReference type="Proteomes" id="UP000031802">
    <property type="component" value="Unassembled WGS sequence"/>
</dbReference>
<dbReference type="EMBL" id="JJMU01000067">
    <property type="protein sequence ID" value="KGE12466.1"/>
    <property type="molecule type" value="Genomic_DNA"/>
</dbReference>
<comment type="caution">
    <text evidence="1">The sequence shown here is derived from an EMBL/GenBank/DDBJ whole genome shotgun (WGS) entry which is preliminary data.</text>
</comment>